<reference evidence="12 13" key="1">
    <citation type="journal article" date="2024" name="Plant Biotechnol. J.">
        <title>Dendrobium thyrsiflorum genome and its molecular insights into genes involved in important horticultural traits.</title>
        <authorList>
            <person name="Chen B."/>
            <person name="Wang J.Y."/>
            <person name="Zheng P.J."/>
            <person name="Li K.L."/>
            <person name="Liang Y.M."/>
            <person name="Chen X.F."/>
            <person name="Zhang C."/>
            <person name="Zhao X."/>
            <person name="He X."/>
            <person name="Zhang G.Q."/>
            <person name="Liu Z.J."/>
            <person name="Xu Q."/>
        </authorList>
    </citation>
    <scope>NUCLEOTIDE SEQUENCE [LARGE SCALE GENOMIC DNA]</scope>
    <source>
        <strain evidence="12">GZMU011</strain>
    </source>
</reference>
<dbReference type="Gene3D" id="1.20.1320.20">
    <property type="entry name" value="hef helicase domain"/>
    <property type="match status" value="1"/>
</dbReference>
<dbReference type="GO" id="GO:0003677">
    <property type="term" value="F:DNA binding"/>
    <property type="evidence" value="ECO:0007669"/>
    <property type="project" value="UniProtKB-KW"/>
</dbReference>
<keyword evidence="8" id="KW-0234">DNA repair</keyword>
<dbReference type="CDD" id="cd18801">
    <property type="entry name" value="SF2_C_FANCM_Hef"/>
    <property type="match status" value="1"/>
</dbReference>
<dbReference type="PROSITE" id="PS51192">
    <property type="entry name" value="HELICASE_ATP_BIND_1"/>
    <property type="match status" value="1"/>
</dbReference>
<comment type="similarity">
    <text evidence="1">Belongs to the DEAD box helicase family. DEAH subfamily. FANCM sub-subfamily.</text>
</comment>
<protein>
    <recommendedName>
        <fullName evidence="14">DEAD-box ATP-dependent RNA helicase FANCM</fullName>
    </recommendedName>
</protein>
<evidence type="ECO:0000256" key="1">
    <source>
        <dbReference type="ARBA" id="ARBA00009889"/>
    </source>
</evidence>
<evidence type="ECO:0000256" key="3">
    <source>
        <dbReference type="ARBA" id="ARBA00022763"/>
    </source>
</evidence>
<dbReference type="CDD" id="cd12091">
    <property type="entry name" value="FANCM_ID"/>
    <property type="match status" value="1"/>
</dbReference>
<evidence type="ECO:0000256" key="7">
    <source>
        <dbReference type="ARBA" id="ARBA00023125"/>
    </source>
</evidence>
<dbReference type="PANTHER" id="PTHR14025:SF20">
    <property type="entry name" value="FANCONI ANEMIA GROUP M PROTEIN"/>
    <property type="match status" value="1"/>
</dbReference>
<dbReference type="PROSITE" id="PS51194">
    <property type="entry name" value="HELICASE_CTER"/>
    <property type="match status" value="1"/>
</dbReference>
<comment type="caution">
    <text evidence="12">The sequence shown here is derived from an EMBL/GenBank/DDBJ whole genome shotgun (WGS) entry which is preliminary data.</text>
</comment>
<keyword evidence="3" id="KW-0227">DNA damage</keyword>
<dbReference type="Pfam" id="PF00270">
    <property type="entry name" value="DEAD"/>
    <property type="match status" value="1"/>
</dbReference>
<evidence type="ECO:0000313" key="12">
    <source>
        <dbReference type="EMBL" id="KAL0927065.1"/>
    </source>
</evidence>
<dbReference type="GO" id="GO:0005524">
    <property type="term" value="F:ATP binding"/>
    <property type="evidence" value="ECO:0007669"/>
    <property type="project" value="UniProtKB-KW"/>
</dbReference>
<accession>A0ABD0VQJ0</accession>
<evidence type="ECO:0008006" key="14">
    <source>
        <dbReference type="Google" id="ProtNLM"/>
    </source>
</evidence>
<organism evidence="12 13">
    <name type="scientific">Dendrobium thyrsiflorum</name>
    <name type="common">Pinecone-like raceme dendrobium</name>
    <name type="synonym">Orchid</name>
    <dbReference type="NCBI Taxonomy" id="117978"/>
    <lineage>
        <taxon>Eukaryota</taxon>
        <taxon>Viridiplantae</taxon>
        <taxon>Streptophyta</taxon>
        <taxon>Embryophyta</taxon>
        <taxon>Tracheophyta</taxon>
        <taxon>Spermatophyta</taxon>
        <taxon>Magnoliopsida</taxon>
        <taxon>Liliopsida</taxon>
        <taxon>Asparagales</taxon>
        <taxon>Orchidaceae</taxon>
        <taxon>Epidendroideae</taxon>
        <taxon>Malaxideae</taxon>
        <taxon>Dendrobiinae</taxon>
        <taxon>Dendrobium</taxon>
    </lineage>
</organism>
<evidence type="ECO:0000256" key="9">
    <source>
        <dbReference type="SAM" id="MobiDB-lite"/>
    </source>
</evidence>
<dbReference type="SUPFAM" id="SSF52540">
    <property type="entry name" value="P-loop containing nucleoside triphosphate hydrolases"/>
    <property type="match status" value="1"/>
</dbReference>
<dbReference type="GO" id="GO:0016787">
    <property type="term" value="F:hydrolase activity"/>
    <property type="evidence" value="ECO:0007669"/>
    <property type="project" value="UniProtKB-KW"/>
</dbReference>
<dbReference type="PANTHER" id="PTHR14025">
    <property type="entry name" value="FANCONI ANEMIA GROUP M FANCM FAMILY MEMBER"/>
    <property type="match status" value="1"/>
</dbReference>
<keyword evidence="6" id="KW-0067">ATP-binding</keyword>
<dbReference type="InterPro" id="IPR039686">
    <property type="entry name" value="FANCM/Mph1-like_ID"/>
</dbReference>
<evidence type="ECO:0000256" key="6">
    <source>
        <dbReference type="ARBA" id="ARBA00022840"/>
    </source>
</evidence>
<sequence length="1411" mass="157115">MAIRIAEESMQMASLSSHLDEDDFDWEAAVREIDSACESAIPSTTNGEVLTPIPPPIGPSTSVTSAGGVFPMPGMPLCRARQSTLDRYVDSFAKEKSKVCFQANVAEAHCVRNDVSEAEDGTPSVSIDLEAAKTWIYPVNIPLRDYQFAIVKNALFSNTLVALPTGKIVFAAPSRPLVMQQIEACHNIVGIPQEWTIDMTGQMSPPKRSRFWKAKRVFFVTPQVFEKDIQSGICLVRQLVCLVFDEAHRAMGNYSYCVALMAMPVQLRILALTATPGSKHQTIQNVIDNLCISTLEYRHESDRDVSPYVHSRKLELIQVPMGKDAIGINSMLLQTIRPFVARLSAIGALPQRDFSTLSPSELLNLRDKFRQAPPHSLPSSRYGEIEAYFCALITFYHIRKLLSSHGIKPAYEMLQEKMEKGSFSKLVSKIEVFWKAKLLMEQSLSHGAPTPKMVKLLEILVDHFKTKNSNDSRVIIFSNFRGSVRDIMNYLSNIEDMIKATEFIGQSSGKTLKGQTQKVQQAVLEKFRSGGFNVIVATSIGEEGLDIMEVDLVICFDANVSPLRMIQRMGRTGRKNDGRAYLKKQASSKAMRKHMHNGGITSFNFHPSPRMVPHMCKPQVQYLEMSIERFIPRGKKVKNAAIDRSPFSRNISNEELNLISKYFPQSGDVTWKPSLIAFPRFQAFSSQVSRVRHSFKTTSMFIEAMQDLQGLSFSKVNNDSFIEVETSSQPQYELRTPRDKIRQADVDGAPFQVSTSEVLEVKVGSPRPHHALQKRKPHCFLFGEGSVIVNSLGSVLITCVPVLQHKGSKYSEAILTENGLLTEGPKPKYTSGASSLKLSGKPSMQVENPEVKASIDMQQSNNGPLSSLFIQATQIAQENVKHLFKMPDCKLKHREPVDEPATGINSNMEDVLPSSVGRSRNEATDIELSPRLTHFMEEGIVPESPVLNVDHHLPTVEKNRFLSHSLEDDKDTRCQAPRQVNKLSIHGLASQSVVMLDALSVNDSFIHSTAPPNIVGIAGMSFKEISMYEKEMKRVKNTMFENTNDNNIACTISEAVHTPANTANAAVHTPKTMKHSSSEDWKCNSGEASISLFQAPKYKRLRKHGDVVRKLPVKTLHERFKLVEKTCGSAMNTQDDELNHTYGEKEKAIRHVDAFVDEEAEVSGDASVSEDELVDERNDQYDDSFIDDRINPTEGSTEAENSEVDMIAFYRRSLLTQSPMVLPEKCLPTSHEPLSSGTAGSCSPDKKIILMETPQYGLLSVSQLDDKNSAICNAASVIAVSGEAGRHSERCSTKLESRKRKLIFQPSDAIPEENLNSQLRCETQSAHAESNLHHPPKVAKFDTYLSFDDDFYQDLDLDEVEAQATKLLRFRSESSVGKLQAAVHDHSAQIDEGTTSTGINFICSPKFDLGI</sequence>
<keyword evidence="2" id="KW-0547">Nucleotide-binding</keyword>
<feature type="region of interest" description="Disordered" evidence="9">
    <location>
        <begin position="898"/>
        <end position="920"/>
    </location>
</feature>
<dbReference type="GO" id="GO:0004386">
    <property type="term" value="F:helicase activity"/>
    <property type="evidence" value="ECO:0007669"/>
    <property type="project" value="UniProtKB-KW"/>
</dbReference>
<keyword evidence="13" id="KW-1185">Reference proteome</keyword>
<dbReference type="InterPro" id="IPR001650">
    <property type="entry name" value="Helicase_C-like"/>
</dbReference>
<feature type="domain" description="Helicase ATP-binding" evidence="10">
    <location>
        <begin position="146"/>
        <end position="294"/>
    </location>
</feature>
<name>A0ABD0VQJ0_DENTH</name>
<dbReference type="Gene3D" id="3.40.50.300">
    <property type="entry name" value="P-loop containing nucleotide triphosphate hydrolases"/>
    <property type="match status" value="2"/>
</dbReference>
<dbReference type="InterPro" id="IPR027417">
    <property type="entry name" value="P-loop_NTPase"/>
</dbReference>
<keyword evidence="7" id="KW-0238">DNA-binding</keyword>
<evidence type="ECO:0000259" key="10">
    <source>
        <dbReference type="PROSITE" id="PS51192"/>
    </source>
</evidence>
<dbReference type="GO" id="GO:0006281">
    <property type="term" value="P:DNA repair"/>
    <property type="evidence" value="ECO:0007669"/>
    <property type="project" value="UniProtKB-KW"/>
</dbReference>
<feature type="domain" description="Helicase C-terminal" evidence="11">
    <location>
        <begin position="456"/>
        <end position="616"/>
    </location>
</feature>
<dbReference type="FunFam" id="3.40.50.300:FF:001992">
    <property type="entry name" value="ATP-dependent RNA helicase, putative"/>
    <property type="match status" value="1"/>
</dbReference>
<evidence type="ECO:0000256" key="2">
    <source>
        <dbReference type="ARBA" id="ARBA00022741"/>
    </source>
</evidence>
<dbReference type="Proteomes" id="UP001552299">
    <property type="component" value="Unassembled WGS sequence"/>
</dbReference>
<dbReference type="SMART" id="SM00490">
    <property type="entry name" value="HELICc"/>
    <property type="match status" value="1"/>
</dbReference>
<proteinExistence type="inferred from homology"/>
<evidence type="ECO:0000256" key="4">
    <source>
        <dbReference type="ARBA" id="ARBA00022801"/>
    </source>
</evidence>
<dbReference type="EMBL" id="JANQDX010000002">
    <property type="protein sequence ID" value="KAL0927065.1"/>
    <property type="molecule type" value="Genomic_DNA"/>
</dbReference>
<keyword evidence="5" id="KW-0347">Helicase</keyword>
<dbReference type="InterPro" id="IPR014001">
    <property type="entry name" value="Helicase_ATP-bd"/>
</dbReference>
<evidence type="ECO:0000256" key="8">
    <source>
        <dbReference type="ARBA" id="ARBA00023204"/>
    </source>
</evidence>
<gene>
    <name evidence="12" type="ORF">M5K25_001220</name>
</gene>
<evidence type="ECO:0000259" key="11">
    <source>
        <dbReference type="PROSITE" id="PS51194"/>
    </source>
</evidence>
<dbReference type="InterPro" id="IPR011545">
    <property type="entry name" value="DEAD/DEAH_box_helicase_dom"/>
</dbReference>
<dbReference type="Pfam" id="PF00271">
    <property type="entry name" value="Helicase_C"/>
    <property type="match status" value="1"/>
</dbReference>
<dbReference type="SMART" id="SM00487">
    <property type="entry name" value="DEXDc"/>
    <property type="match status" value="1"/>
</dbReference>
<evidence type="ECO:0000256" key="5">
    <source>
        <dbReference type="ARBA" id="ARBA00022806"/>
    </source>
</evidence>
<evidence type="ECO:0000313" key="13">
    <source>
        <dbReference type="Proteomes" id="UP001552299"/>
    </source>
</evidence>
<keyword evidence="4" id="KW-0378">Hydrolase</keyword>